<protein>
    <submittedName>
        <fullName evidence="1">Uncharacterized protein</fullName>
    </submittedName>
</protein>
<dbReference type="EMBL" id="CM037014">
    <property type="protein sequence ID" value="KAH7685378.1"/>
    <property type="molecule type" value="Genomic_DNA"/>
</dbReference>
<gene>
    <name evidence="1" type="ORF">IHE45_04G035200</name>
</gene>
<keyword evidence="2" id="KW-1185">Reference proteome</keyword>
<evidence type="ECO:0000313" key="2">
    <source>
        <dbReference type="Proteomes" id="UP000827976"/>
    </source>
</evidence>
<dbReference type="Proteomes" id="UP000827976">
    <property type="component" value="Chromosome 4"/>
</dbReference>
<accession>A0ACB7WBR0</accession>
<organism evidence="1 2">
    <name type="scientific">Dioscorea alata</name>
    <name type="common">Purple yam</name>
    <dbReference type="NCBI Taxonomy" id="55571"/>
    <lineage>
        <taxon>Eukaryota</taxon>
        <taxon>Viridiplantae</taxon>
        <taxon>Streptophyta</taxon>
        <taxon>Embryophyta</taxon>
        <taxon>Tracheophyta</taxon>
        <taxon>Spermatophyta</taxon>
        <taxon>Magnoliopsida</taxon>
        <taxon>Liliopsida</taxon>
        <taxon>Dioscoreales</taxon>
        <taxon>Dioscoreaceae</taxon>
        <taxon>Dioscorea</taxon>
    </lineage>
</organism>
<reference evidence="2" key="1">
    <citation type="journal article" date="2022" name="Nat. Commun.">
        <title>Chromosome evolution and the genetic basis of agronomically important traits in greater yam.</title>
        <authorList>
            <person name="Bredeson J.V."/>
            <person name="Lyons J.B."/>
            <person name="Oniyinde I.O."/>
            <person name="Okereke N.R."/>
            <person name="Kolade O."/>
            <person name="Nnabue I."/>
            <person name="Nwadili C.O."/>
            <person name="Hribova E."/>
            <person name="Parker M."/>
            <person name="Nwogha J."/>
            <person name="Shu S."/>
            <person name="Carlson J."/>
            <person name="Kariba R."/>
            <person name="Muthemba S."/>
            <person name="Knop K."/>
            <person name="Barton G.J."/>
            <person name="Sherwood A.V."/>
            <person name="Lopez-Montes A."/>
            <person name="Asiedu R."/>
            <person name="Jamnadass R."/>
            <person name="Muchugi A."/>
            <person name="Goodstein D."/>
            <person name="Egesi C.N."/>
            <person name="Featherston J."/>
            <person name="Asfaw A."/>
            <person name="Simpson G.G."/>
            <person name="Dolezel J."/>
            <person name="Hendre P.S."/>
            <person name="Van Deynze A."/>
            <person name="Kumar P.L."/>
            <person name="Obidiegwu J.E."/>
            <person name="Bhattacharjee R."/>
            <person name="Rokhsar D.S."/>
        </authorList>
    </citation>
    <scope>NUCLEOTIDE SEQUENCE [LARGE SCALE GENOMIC DNA]</scope>
    <source>
        <strain evidence="2">cv. TDa95/00328</strain>
    </source>
</reference>
<sequence>MNAQLVREQSIYNIANVPNLEARQEMASASKILMFIIVITAFLATAYTGTQGWIQIHAYRRSLEARRPYSPPPPPPSPGPITGP</sequence>
<proteinExistence type="predicted"/>
<comment type="caution">
    <text evidence="1">The sequence shown here is derived from an EMBL/GenBank/DDBJ whole genome shotgun (WGS) entry which is preliminary data.</text>
</comment>
<evidence type="ECO:0000313" key="1">
    <source>
        <dbReference type="EMBL" id="KAH7685378.1"/>
    </source>
</evidence>
<name>A0ACB7WBR0_DIOAL</name>